<dbReference type="InterPro" id="IPR050553">
    <property type="entry name" value="Thioredoxin_ResA/DsbE_sf"/>
</dbReference>
<dbReference type="InterPro" id="IPR013740">
    <property type="entry name" value="Redoxin"/>
</dbReference>
<accession>A0ABP1ZBZ0</accession>
<keyword evidence="1" id="KW-0812">Transmembrane</keyword>
<gene>
    <name evidence="3" type="ORF">THICB1_70382</name>
</gene>
<feature type="domain" description="Thioredoxin" evidence="2">
    <location>
        <begin position="26"/>
        <end position="166"/>
    </location>
</feature>
<dbReference type="Gene3D" id="3.40.30.10">
    <property type="entry name" value="Glutaredoxin"/>
    <property type="match status" value="1"/>
</dbReference>
<comment type="caution">
    <text evidence="3">The sequence shown here is derived from an EMBL/GenBank/DDBJ whole genome shotgun (WGS) entry which is preliminary data.</text>
</comment>
<keyword evidence="1" id="KW-1133">Transmembrane helix</keyword>
<dbReference type="SUPFAM" id="SSF52833">
    <property type="entry name" value="Thioredoxin-like"/>
    <property type="match status" value="1"/>
</dbReference>
<keyword evidence="1" id="KW-0472">Membrane</keyword>
<evidence type="ECO:0000313" key="3">
    <source>
        <dbReference type="EMBL" id="CQR38292.1"/>
    </source>
</evidence>
<dbReference type="PANTHER" id="PTHR42852:SF18">
    <property type="entry name" value="CHROMOSOME UNDETERMINED SCAFFOLD_47, WHOLE GENOME SHOTGUN SEQUENCE"/>
    <property type="match status" value="1"/>
</dbReference>
<dbReference type="PROSITE" id="PS51352">
    <property type="entry name" value="THIOREDOXIN_2"/>
    <property type="match status" value="1"/>
</dbReference>
<evidence type="ECO:0000256" key="1">
    <source>
        <dbReference type="SAM" id="Phobius"/>
    </source>
</evidence>
<dbReference type="RefSeq" id="WP_064971607.1">
    <property type="nucleotide sequence ID" value="NZ_LN831667.1"/>
</dbReference>
<proteinExistence type="predicted"/>
<reference evidence="3 4" key="1">
    <citation type="submission" date="2015-03" db="EMBL/GenBank/DDBJ databases">
        <authorList>
            <person name="Regsiter A."/>
            <person name="william w."/>
        </authorList>
    </citation>
    <scope>NUCLEOTIDE SEQUENCE [LARGE SCALE GENOMIC DNA]</scope>
    <source>
        <strain evidence="3 4">CB1</strain>
    </source>
</reference>
<organism evidence="3 4">
    <name type="scientific">Thiomonas arsenitoxydans (strain DSM 22701 / CIP 110005 / 3As)</name>
    <dbReference type="NCBI Taxonomy" id="426114"/>
    <lineage>
        <taxon>Bacteria</taxon>
        <taxon>Pseudomonadati</taxon>
        <taxon>Pseudomonadota</taxon>
        <taxon>Betaproteobacteria</taxon>
        <taxon>Burkholderiales</taxon>
        <taxon>Thiomonas</taxon>
    </lineage>
</organism>
<dbReference type="InterPro" id="IPR013766">
    <property type="entry name" value="Thioredoxin_domain"/>
</dbReference>
<dbReference type="EMBL" id="CTRI01000029">
    <property type="protein sequence ID" value="CQR38292.1"/>
    <property type="molecule type" value="Genomic_DNA"/>
</dbReference>
<evidence type="ECO:0000259" key="2">
    <source>
        <dbReference type="PROSITE" id="PS51352"/>
    </source>
</evidence>
<sequence>MRIPIRWATAGAMVVAMAVAASYFFLTDSPRAPRATFSLLSGRTLSTGQLRGKVYLVDFWATSCATCIAEMPQMIQTYERFRGKDFDFIAVAMSYDPANYVADYSRTRHLPFQVALDGSGQVARAFYDVRMTPTTFLVDKQGHVVKRILGRPDFATLDALIRDELARPA</sequence>
<protein>
    <submittedName>
        <fullName evidence="3">Thioredoxin</fullName>
    </submittedName>
</protein>
<keyword evidence="4" id="KW-1185">Reference proteome</keyword>
<feature type="transmembrane region" description="Helical" evidence="1">
    <location>
        <begin position="7"/>
        <end position="26"/>
    </location>
</feature>
<dbReference type="InterPro" id="IPR036249">
    <property type="entry name" value="Thioredoxin-like_sf"/>
</dbReference>
<evidence type="ECO:0000313" key="4">
    <source>
        <dbReference type="Proteomes" id="UP000078599"/>
    </source>
</evidence>
<dbReference type="Proteomes" id="UP000078599">
    <property type="component" value="Unassembled WGS sequence"/>
</dbReference>
<dbReference type="PANTHER" id="PTHR42852">
    <property type="entry name" value="THIOL:DISULFIDE INTERCHANGE PROTEIN DSBE"/>
    <property type="match status" value="1"/>
</dbReference>
<name>A0ABP1ZBZ0_THIA3</name>
<dbReference type="Pfam" id="PF08534">
    <property type="entry name" value="Redoxin"/>
    <property type="match status" value="1"/>
</dbReference>
<dbReference type="CDD" id="cd02966">
    <property type="entry name" value="TlpA_like_family"/>
    <property type="match status" value="1"/>
</dbReference>